<keyword evidence="3" id="KW-1185">Reference proteome</keyword>
<feature type="region of interest" description="Disordered" evidence="1">
    <location>
        <begin position="84"/>
        <end position="137"/>
    </location>
</feature>
<dbReference type="EMBL" id="LSRX01001354">
    <property type="protein sequence ID" value="OLP80710.1"/>
    <property type="molecule type" value="Genomic_DNA"/>
</dbReference>
<protein>
    <submittedName>
        <fullName evidence="2">Uncharacterized protein</fullName>
    </submittedName>
</protein>
<accession>A0A1Q9CCQ8</accession>
<evidence type="ECO:0000313" key="3">
    <source>
        <dbReference type="Proteomes" id="UP000186817"/>
    </source>
</evidence>
<evidence type="ECO:0000256" key="1">
    <source>
        <dbReference type="SAM" id="MobiDB-lite"/>
    </source>
</evidence>
<comment type="caution">
    <text evidence="2">The sequence shown here is derived from an EMBL/GenBank/DDBJ whole genome shotgun (WGS) entry which is preliminary data.</text>
</comment>
<organism evidence="2 3">
    <name type="scientific">Symbiodinium microadriaticum</name>
    <name type="common">Dinoflagellate</name>
    <name type="synonym">Zooxanthella microadriatica</name>
    <dbReference type="NCBI Taxonomy" id="2951"/>
    <lineage>
        <taxon>Eukaryota</taxon>
        <taxon>Sar</taxon>
        <taxon>Alveolata</taxon>
        <taxon>Dinophyceae</taxon>
        <taxon>Suessiales</taxon>
        <taxon>Symbiodiniaceae</taxon>
        <taxon>Symbiodinium</taxon>
    </lineage>
</organism>
<reference evidence="2 3" key="1">
    <citation type="submission" date="2016-02" db="EMBL/GenBank/DDBJ databases">
        <title>Genome analysis of coral dinoflagellate symbionts highlights evolutionary adaptations to a symbiotic lifestyle.</title>
        <authorList>
            <person name="Aranda M."/>
            <person name="Li Y."/>
            <person name="Liew Y.J."/>
            <person name="Baumgarten S."/>
            <person name="Simakov O."/>
            <person name="Wilson M."/>
            <person name="Piel J."/>
            <person name="Ashoor H."/>
            <person name="Bougouffa S."/>
            <person name="Bajic V.B."/>
            <person name="Ryu T."/>
            <person name="Ravasi T."/>
            <person name="Bayer T."/>
            <person name="Micklem G."/>
            <person name="Kim H."/>
            <person name="Bhak J."/>
            <person name="Lajeunesse T.C."/>
            <person name="Voolstra C.R."/>
        </authorList>
    </citation>
    <scope>NUCLEOTIDE SEQUENCE [LARGE SCALE GENOMIC DNA]</scope>
    <source>
        <strain evidence="2 3">CCMP2467</strain>
    </source>
</reference>
<proteinExistence type="predicted"/>
<sequence>MAMTPAEEVREMFQELAPALGKRDTKETEQAETAEAADRQPKYPRPTSKGQGQGKGQQNQSTEPAAAVTEEGAPILDALNSAAESFGSRSRKDNSQPRGYRQGSWGNQYYHGQGGAGNRRGWNHQGGQSWGRRENRDRDQHFEEKMEESIKMLTRLCLRHEDELSQMRTERDFILTFETRSGAALPKLYKIAMVWKEKKEKNLVDCSLRQALFIAVLQMWYERMRVLESDEALRAQVIAQGFAEIPEGMTELHWFYMRWNQEKEAMEKVEDVQPMLHSQILTSLDHLQQTITAPHALLKFHSTRKMAESYQGETVTFLLSVGLRDPRASQAWGMLTNLCGCAASKVLGLRLRPTKMDRQPLAKDVSEFAAFLLNFARPEAYKGHWEANAHALAQAGELVRIPSFDSNAGLSMTIVIYAVVGVIFHIGNSIKAGFLRVPDEDQDAGLDAVKHSPAKAYSIEINAGVTAGVALEKVAPSPEKPSMTGNEASRARAQKGKIFKKLLEKIFAALMQKISEMTQEDQGPTTRFEQLERQRNMPQSAMAHMNHVHQGSKTEYEVALMRTEEMSQNQHVRDQKFAESLSNQLGQLRGEAASSCLRLEQRVRGEGLNMAREYEKLTNELNENPRSEAQMDIHAAEVDKYAAQDDACMALSDDK</sequence>
<dbReference type="OrthoDB" id="444917at2759"/>
<evidence type="ECO:0000313" key="2">
    <source>
        <dbReference type="EMBL" id="OLP80710.1"/>
    </source>
</evidence>
<name>A0A1Q9CCQ8_SYMMI</name>
<dbReference type="AlphaFoldDB" id="A0A1Q9CCQ8"/>
<feature type="region of interest" description="Disordered" evidence="1">
    <location>
        <begin position="1"/>
        <end position="71"/>
    </location>
</feature>
<gene>
    <name evidence="2" type="ORF">AK812_SmicGene38839</name>
</gene>
<dbReference type="Proteomes" id="UP000186817">
    <property type="component" value="Unassembled WGS sequence"/>
</dbReference>